<dbReference type="RefSeq" id="WP_064610777.1">
    <property type="nucleotide sequence ID" value="NZ_LXHB01000051.1"/>
</dbReference>
<dbReference type="eggNOG" id="COG0265">
    <property type="taxonomic scope" value="Bacteria"/>
</dbReference>
<dbReference type="AlphaFoldDB" id="A0A198UJJ4"/>
<feature type="domain" description="PDZ" evidence="7">
    <location>
        <begin position="294"/>
        <end position="382"/>
    </location>
</feature>
<evidence type="ECO:0000256" key="6">
    <source>
        <dbReference type="SAM" id="Phobius"/>
    </source>
</evidence>
<dbReference type="PRINTS" id="PR00834">
    <property type="entry name" value="PROTEASES2C"/>
</dbReference>
<name>A0A198UJJ4_MORCA</name>
<organism evidence="8 9">
    <name type="scientific">Moraxella catarrhalis</name>
    <name type="common">Branhamella catarrhalis</name>
    <dbReference type="NCBI Taxonomy" id="480"/>
    <lineage>
        <taxon>Bacteria</taxon>
        <taxon>Pseudomonadati</taxon>
        <taxon>Pseudomonadota</taxon>
        <taxon>Gammaproteobacteria</taxon>
        <taxon>Moraxellales</taxon>
        <taxon>Moraxellaceae</taxon>
        <taxon>Moraxella</taxon>
    </lineage>
</organism>
<keyword evidence="9" id="KW-1185">Reference proteome</keyword>
<evidence type="ECO:0000259" key="7">
    <source>
        <dbReference type="PROSITE" id="PS50106"/>
    </source>
</evidence>
<dbReference type="Proteomes" id="UP000078228">
    <property type="component" value="Unassembled WGS sequence"/>
</dbReference>
<protein>
    <submittedName>
        <fullName evidence="8">Outer membrane stress sensor protease DegS</fullName>
    </submittedName>
</protein>
<sequence>MQTNTRFHHQSGIGVLLIVSWLLLAVFAVIIGYLVMNPGVVTKPSEQLPAVSAPNEQEWQPTIADDSTRVHPDTPVPIASYHEAVSRAAQSVVNIYTTQNAHRQLYSNDPVLQQFLERYYGGAPHQGVNLGSGVVVSSEGYIVTNAHVINGADEITVALNDGRKARATVIGNDADSDLAVIKVELDNLVPMAFRVEPIRVGDVSLAIGNPFGVGQTVTQGIISATGRTGIGVSSFEDFIQTDAAINPGNSGGALVDANGALIGINTAIYSRSGGSMGIGFAIPNQIVQQVMTSLITTGKVSRGWMGIEMVRMTDDPTNIESRSNVIIRQVWQNSPAEHAGLKSGDKIVRIDGVQITSINELVGVVAHKAPGSQLTVDIMRDQRPMTVQVVLAERPSSDTLSQPIQNSPSQSRPSTQLEQLLQELESLHGTPQ</sequence>
<dbReference type="Pfam" id="PF13180">
    <property type="entry name" value="PDZ_2"/>
    <property type="match status" value="1"/>
</dbReference>
<evidence type="ECO:0000256" key="2">
    <source>
        <dbReference type="ARBA" id="ARBA00022670"/>
    </source>
</evidence>
<keyword evidence="2 8" id="KW-0645">Protease</keyword>
<evidence type="ECO:0000313" key="8">
    <source>
        <dbReference type="EMBL" id="OAU95407.1"/>
    </source>
</evidence>
<evidence type="ECO:0000256" key="5">
    <source>
        <dbReference type="SAM" id="MobiDB-lite"/>
    </source>
</evidence>
<dbReference type="SUPFAM" id="SSF50156">
    <property type="entry name" value="PDZ domain-like"/>
    <property type="match status" value="1"/>
</dbReference>
<feature type="transmembrane region" description="Helical" evidence="6">
    <location>
        <begin position="12"/>
        <end position="36"/>
    </location>
</feature>
<dbReference type="PROSITE" id="PS50106">
    <property type="entry name" value="PDZ"/>
    <property type="match status" value="1"/>
</dbReference>
<evidence type="ECO:0000256" key="4">
    <source>
        <dbReference type="ARBA" id="ARBA00022825"/>
    </source>
</evidence>
<reference evidence="8 9" key="1">
    <citation type="journal article" date="2016" name="Genome Biol. Evol.">
        <title>Comparative Genomic Analyses of the Moraxella catarrhalis Serosensitive and Seroresistant Lineages Demonstrate Their Independent Evolution.</title>
        <authorList>
            <person name="Earl J.P."/>
            <person name="de Vries S.P."/>
            <person name="Ahmed A."/>
            <person name="Powell E."/>
            <person name="Schultz M.P."/>
            <person name="Hermans P.W."/>
            <person name="Hill D.J."/>
            <person name="Zhou Z."/>
            <person name="Constantinidou C.I."/>
            <person name="Hu F.Z."/>
            <person name="Bootsma H.J."/>
            <person name="Ehrlich G.D."/>
        </authorList>
    </citation>
    <scope>NUCLEOTIDE SEQUENCE [LARGE SCALE GENOMIC DNA]</scope>
    <source>
        <strain evidence="8 9">Z7542</strain>
    </source>
</reference>
<dbReference type="Gene3D" id="2.30.42.10">
    <property type="match status" value="1"/>
</dbReference>
<dbReference type="PANTHER" id="PTHR43343:SF3">
    <property type="entry name" value="PROTEASE DO-LIKE 8, CHLOROPLASTIC"/>
    <property type="match status" value="1"/>
</dbReference>
<accession>A0A198UJJ4</accession>
<dbReference type="InterPro" id="IPR036034">
    <property type="entry name" value="PDZ_sf"/>
</dbReference>
<dbReference type="Gene3D" id="2.40.10.120">
    <property type="match status" value="1"/>
</dbReference>
<evidence type="ECO:0000256" key="1">
    <source>
        <dbReference type="ARBA" id="ARBA00010541"/>
    </source>
</evidence>
<comment type="caution">
    <text evidence="8">The sequence shown here is derived from an EMBL/GenBank/DDBJ whole genome shotgun (WGS) entry which is preliminary data.</text>
</comment>
<dbReference type="GO" id="GO:0004252">
    <property type="term" value="F:serine-type endopeptidase activity"/>
    <property type="evidence" value="ECO:0007669"/>
    <property type="project" value="InterPro"/>
</dbReference>
<gene>
    <name evidence="8" type="ORF">AO384_1598</name>
</gene>
<keyword evidence="6" id="KW-0472">Membrane</keyword>
<keyword evidence="4" id="KW-0720">Serine protease</keyword>
<dbReference type="InterPro" id="IPR001478">
    <property type="entry name" value="PDZ"/>
</dbReference>
<dbReference type="InterPro" id="IPR009003">
    <property type="entry name" value="Peptidase_S1_PA"/>
</dbReference>
<dbReference type="InterPro" id="IPR051201">
    <property type="entry name" value="Chloro_Bact_Ser_Proteases"/>
</dbReference>
<feature type="compositionally biased region" description="Polar residues" evidence="5">
    <location>
        <begin position="397"/>
        <end position="415"/>
    </location>
</feature>
<comment type="similarity">
    <text evidence="1">Belongs to the peptidase S1C family.</text>
</comment>
<dbReference type="InterPro" id="IPR001940">
    <property type="entry name" value="Peptidase_S1C"/>
</dbReference>
<feature type="region of interest" description="Disordered" evidence="5">
    <location>
        <begin position="394"/>
        <end position="416"/>
    </location>
</feature>
<dbReference type="Pfam" id="PF13365">
    <property type="entry name" value="Trypsin_2"/>
    <property type="match status" value="1"/>
</dbReference>
<evidence type="ECO:0000313" key="9">
    <source>
        <dbReference type="Proteomes" id="UP000078228"/>
    </source>
</evidence>
<dbReference type="PATRIC" id="fig|480.237.peg.724"/>
<keyword evidence="6" id="KW-1133">Transmembrane helix</keyword>
<dbReference type="SMART" id="SM00228">
    <property type="entry name" value="PDZ"/>
    <property type="match status" value="1"/>
</dbReference>
<dbReference type="GO" id="GO:0006508">
    <property type="term" value="P:proteolysis"/>
    <property type="evidence" value="ECO:0007669"/>
    <property type="project" value="UniProtKB-KW"/>
</dbReference>
<dbReference type="PANTHER" id="PTHR43343">
    <property type="entry name" value="PEPTIDASE S12"/>
    <property type="match status" value="1"/>
</dbReference>
<dbReference type="EMBL" id="LXHC01000024">
    <property type="protein sequence ID" value="OAU95407.1"/>
    <property type="molecule type" value="Genomic_DNA"/>
</dbReference>
<dbReference type="FunFam" id="2.40.10.10:FF:000001">
    <property type="entry name" value="Periplasmic serine protease DegS"/>
    <property type="match status" value="1"/>
</dbReference>
<dbReference type="SUPFAM" id="SSF50494">
    <property type="entry name" value="Trypsin-like serine proteases"/>
    <property type="match status" value="1"/>
</dbReference>
<evidence type="ECO:0000256" key="3">
    <source>
        <dbReference type="ARBA" id="ARBA00022801"/>
    </source>
</evidence>
<keyword evidence="6" id="KW-0812">Transmembrane</keyword>
<proteinExistence type="inferred from homology"/>
<keyword evidence="3" id="KW-0378">Hydrolase</keyword>
<dbReference type="OrthoDB" id="9758917at2"/>